<dbReference type="AlphaFoldDB" id="A0A409WMH3"/>
<feature type="signal peptide" evidence="1">
    <location>
        <begin position="1"/>
        <end position="23"/>
    </location>
</feature>
<gene>
    <name evidence="2" type="ORF">CVT25_003288</name>
</gene>
<sequence>MYKVFNFATILLVLSGSAAFAAAQGGLGDQLSSKFFNERMIVDNFSLEDVFSCLRALFAKRKLNVYHDS</sequence>
<accession>A0A409WMH3</accession>
<organism evidence="2 3">
    <name type="scientific">Psilocybe cyanescens</name>
    <dbReference type="NCBI Taxonomy" id="93625"/>
    <lineage>
        <taxon>Eukaryota</taxon>
        <taxon>Fungi</taxon>
        <taxon>Dikarya</taxon>
        <taxon>Basidiomycota</taxon>
        <taxon>Agaricomycotina</taxon>
        <taxon>Agaricomycetes</taxon>
        <taxon>Agaricomycetidae</taxon>
        <taxon>Agaricales</taxon>
        <taxon>Agaricineae</taxon>
        <taxon>Strophariaceae</taxon>
        <taxon>Psilocybe</taxon>
    </lineage>
</organism>
<reference evidence="2 3" key="1">
    <citation type="journal article" date="2018" name="Evol. Lett.">
        <title>Horizontal gene cluster transfer increased hallucinogenic mushroom diversity.</title>
        <authorList>
            <person name="Reynolds H.T."/>
            <person name="Vijayakumar V."/>
            <person name="Gluck-Thaler E."/>
            <person name="Korotkin H.B."/>
            <person name="Matheny P.B."/>
            <person name="Slot J.C."/>
        </authorList>
    </citation>
    <scope>NUCLEOTIDE SEQUENCE [LARGE SCALE GENOMIC DNA]</scope>
    <source>
        <strain evidence="2 3">2631</strain>
    </source>
</reference>
<dbReference type="Proteomes" id="UP000283269">
    <property type="component" value="Unassembled WGS sequence"/>
</dbReference>
<evidence type="ECO:0000313" key="2">
    <source>
        <dbReference type="EMBL" id="PPQ79718.1"/>
    </source>
</evidence>
<dbReference type="InParanoid" id="A0A409WMH3"/>
<keyword evidence="1" id="KW-0732">Signal</keyword>
<protein>
    <submittedName>
        <fullName evidence="2">Uncharacterized protein</fullName>
    </submittedName>
</protein>
<proteinExistence type="predicted"/>
<keyword evidence="3" id="KW-1185">Reference proteome</keyword>
<feature type="chain" id="PRO_5019216191" evidence="1">
    <location>
        <begin position="24"/>
        <end position="69"/>
    </location>
</feature>
<comment type="caution">
    <text evidence="2">The sequence shown here is derived from an EMBL/GenBank/DDBJ whole genome shotgun (WGS) entry which is preliminary data.</text>
</comment>
<dbReference type="EMBL" id="NHYD01003367">
    <property type="protein sequence ID" value="PPQ79718.1"/>
    <property type="molecule type" value="Genomic_DNA"/>
</dbReference>
<evidence type="ECO:0000256" key="1">
    <source>
        <dbReference type="SAM" id="SignalP"/>
    </source>
</evidence>
<evidence type="ECO:0000313" key="3">
    <source>
        <dbReference type="Proteomes" id="UP000283269"/>
    </source>
</evidence>
<name>A0A409WMH3_PSICY</name>